<accession>A0ABP3D456</accession>
<sequence>MVETLAAVAETHTGVVVFVGDRAYKLKKPVDLGFVDFRTAESRRTACHRELELNRRFAPDVYLGVAEVHDPDGRPCDWLVVMRRMPADRRLSTLVRSGENVDRPLRALARMLAAHHAAARRSPAIDREGTAAALRQRWRDNLAGLEPYRGTLADPATLDEIADRALRYVDGRVDLLADRVAAGRIRDGHGDLLADDVFSLPDGPRALDCLEFDDTLRAVDGVDDAACLAMDLERLGAPAEAARFLTWFAEFAGGPRVPTLEHHYVAYRAVMRAKVACLRWQQGVPDSAATAAQLLGLGVTHLRAAEPRLILVGGLPGVGKSTLAGGLADTLGAVLVRSDRVRKELAGISPQVERRSSWRAGLYAPDHTAAVYDALLRRALELLRHGESVVLDAGWADASARDAALVIASRAGATPVELRCVAPAALAAERMAGRTGDPSDATPEIAARMAAEFASWPTASEIDTTVAPAEAVAAALHRVEQVGTNVPS</sequence>
<dbReference type="InterPro" id="IPR027417">
    <property type="entry name" value="P-loop_NTPase"/>
</dbReference>
<protein>
    <submittedName>
        <fullName evidence="1">AAA family ATPase</fullName>
    </submittedName>
</protein>
<dbReference type="PANTHER" id="PTHR43883:SF1">
    <property type="entry name" value="GLUCONOKINASE"/>
    <property type="match status" value="1"/>
</dbReference>
<evidence type="ECO:0000313" key="1">
    <source>
        <dbReference type="EMBL" id="GAA0222911.1"/>
    </source>
</evidence>
<dbReference type="RefSeq" id="WP_344647077.1">
    <property type="nucleotide sequence ID" value="NZ_BAAAGX010000003.1"/>
</dbReference>
<dbReference type="Proteomes" id="UP001500967">
    <property type="component" value="Unassembled WGS sequence"/>
</dbReference>
<dbReference type="SUPFAM" id="SSF56112">
    <property type="entry name" value="Protein kinase-like (PK-like)"/>
    <property type="match status" value="1"/>
</dbReference>
<reference evidence="2" key="1">
    <citation type="journal article" date="2019" name="Int. J. Syst. Evol. Microbiol.">
        <title>The Global Catalogue of Microorganisms (GCM) 10K type strain sequencing project: providing services to taxonomists for standard genome sequencing and annotation.</title>
        <authorList>
            <consortium name="The Broad Institute Genomics Platform"/>
            <consortium name="The Broad Institute Genome Sequencing Center for Infectious Disease"/>
            <person name="Wu L."/>
            <person name="Ma J."/>
        </authorList>
    </citation>
    <scope>NUCLEOTIDE SEQUENCE [LARGE SCALE GENOMIC DNA]</scope>
    <source>
        <strain evidence="2">JCM 10425</strain>
    </source>
</reference>
<dbReference type="EMBL" id="BAAAGX010000003">
    <property type="protein sequence ID" value="GAA0222911.1"/>
    <property type="molecule type" value="Genomic_DNA"/>
</dbReference>
<dbReference type="Pfam" id="PF13671">
    <property type="entry name" value="AAA_33"/>
    <property type="match status" value="1"/>
</dbReference>
<evidence type="ECO:0000313" key="2">
    <source>
        <dbReference type="Proteomes" id="UP001500967"/>
    </source>
</evidence>
<gene>
    <name evidence="1" type="ORF">GCM10009539_05150</name>
</gene>
<comment type="caution">
    <text evidence="1">The sequence shown here is derived from an EMBL/GenBank/DDBJ whole genome shotgun (WGS) entry which is preliminary data.</text>
</comment>
<organism evidence="1 2">
    <name type="scientific">Cryptosporangium japonicum</name>
    <dbReference type="NCBI Taxonomy" id="80872"/>
    <lineage>
        <taxon>Bacteria</taxon>
        <taxon>Bacillati</taxon>
        <taxon>Actinomycetota</taxon>
        <taxon>Actinomycetes</taxon>
        <taxon>Cryptosporangiales</taxon>
        <taxon>Cryptosporangiaceae</taxon>
        <taxon>Cryptosporangium</taxon>
    </lineage>
</organism>
<dbReference type="Gene3D" id="3.40.50.300">
    <property type="entry name" value="P-loop containing nucleotide triphosphate hydrolases"/>
    <property type="match status" value="1"/>
</dbReference>
<proteinExistence type="predicted"/>
<dbReference type="InterPro" id="IPR052732">
    <property type="entry name" value="Cell-binding_unc_protein"/>
</dbReference>
<dbReference type="PANTHER" id="PTHR43883">
    <property type="entry name" value="SLR0207 PROTEIN"/>
    <property type="match status" value="1"/>
</dbReference>
<dbReference type="InterPro" id="IPR011009">
    <property type="entry name" value="Kinase-like_dom_sf"/>
</dbReference>
<dbReference type="SUPFAM" id="SSF52540">
    <property type="entry name" value="P-loop containing nucleoside triphosphate hydrolases"/>
    <property type="match status" value="1"/>
</dbReference>
<name>A0ABP3D456_9ACTN</name>
<keyword evidence="2" id="KW-1185">Reference proteome</keyword>